<dbReference type="GO" id="GO:0016491">
    <property type="term" value="F:oxidoreductase activity"/>
    <property type="evidence" value="ECO:0007669"/>
    <property type="project" value="UniProtKB-ARBA"/>
</dbReference>
<dbReference type="Proteomes" id="UP000256763">
    <property type="component" value="Unassembled WGS sequence"/>
</dbReference>
<dbReference type="PANTHER" id="PTHR32479">
    <property type="entry name" value="GLYCOLATE OXIDASE IRON-SULFUR SUBUNIT"/>
    <property type="match status" value="1"/>
</dbReference>
<keyword evidence="8" id="KW-1185">Reference proteome</keyword>
<keyword evidence="4" id="KW-0408">Iron</keyword>
<keyword evidence="3" id="KW-0677">Repeat</keyword>
<keyword evidence="1" id="KW-0004">4Fe-4S</keyword>
<evidence type="ECO:0000256" key="2">
    <source>
        <dbReference type="ARBA" id="ARBA00022723"/>
    </source>
</evidence>
<evidence type="ECO:0000256" key="4">
    <source>
        <dbReference type="ARBA" id="ARBA00023004"/>
    </source>
</evidence>
<dbReference type="GO" id="GO:0051539">
    <property type="term" value="F:4 iron, 4 sulfur cluster binding"/>
    <property type="evidence" value="ECO:0007669"/>
    <property type="project" value="UniProtKB-KW"/>
</dbReference>
<dbReference type="GO" id="GO:0046872">
    <property type="term" value="F:metal ion binding"/>
    <property type="evidence" value="ECO:0007669"/>
    <property type="project" value="UniProtKB-KW"/>
</dbReference>
<organism evidence="7 8">
    <name type="scientific">Alkalilimnicola ehrlichii</name>
    <dbReference type="NCBI Taxonomy" id="351052"/>
    <lineage>
        <taxon>Bacteria</taxon>
        <taxon>Pseudomonadati</taxon>
        <taxon>Pseudomonadota</taxon>
        <taxon>Gammaproteobacteria</taxon>
        <taxon>Chromatiales</taxon>
        <taxon>Ectothiorhodospiraceae</taxon>
        <taxon>Alkalilimnicola</taxon>
    </lineage>
</organism>
<sequence length="107" mass="11355">MQSPQFGRGSGGNARTFGTHSRLTYSGFKKATCCGAAGSYMLRQPDMADRLRAAALAHVNTDTEYLLSSNIGCALHLSAGLRANGHSIEAIHPIDLLARALQPDPTQ</sequence>
<protein>
    <recommendedName>
        <fullName evidence="6">Cysteine-rich domain-containing protein</fullName>
    </recommendedName>
</protein>
<comment type="caution">
    <text evidence="7">The sequence shown here is derived from an EMBL/GenBank/DDBJ whole genome shotgun (WGS) entry which is preliminary data.</text>
</comment>
<evidence type="ECO:0000256" key="3">
    <source>
        <dbReference type="ARBA" id="ARBA00022737"/>
    </source>
</evidence>
<keyword evidence="5" id="KW-0411">Iron-sulfur</keyword>
<evidence type="ECO:0000256" key="5">
    <source>
        <dbReference type="ARBA" id="ARBA00023014"/>
    </source>
</evidence>
<evidence type="ECO:0000259" key="6">
    <source>
        <dbReference type="Pfam" id="PF02754"/>
    </source>
</evidence>
<dbReference type="Pfam" id="PF02754">
    <property type="entry name" value="CCG"/>
    <property type="match status" value="1"/>
</dbReference>
<dbReference type="OrthoDB" id="9765258at2"/>
<evidence type="ECO:0000256" key="1">
    <source>
        <dbReference type="ARBA" id="ARBA00022485"/>
    </source>
</evidence>
<keyword evidence="2" id="KW-0479">Metal-binding</keyword>
<evidence type="ECO:0000313" key="8">
    <source>
        <dbReference type="Proteomes" id="UP000256763"/>
    </source>
</evidence>
<name>A0A3E0X1G1_9GAMM</name>
<feature type="domain" description="Cysteine-rich" evidence="6">
    <location>
        <begin position="26"/>
        <end position="77"/>
    </location>
</feature>
<dbReference type="EMBL" id="NFZW01000001">
    <property type="protein sequence ID" value="RFA39489.1"/>
    <property type="molecule type" value="Genomic_DNA"/>
</dbReference>
<accession>A0A3E0X1G1</accession>
<proteinExistence type="predicted"/>
<evidence type="ECO:0000313" key="7">
    <source>
        <dbReference type="EMBL" id="RFA39489.1"/>
    </source>
</evidence>
<dbReference type="PANTHER" id="PTHR32479:SF19">
    <property type="entry name" value="ANAEROBIC GLYCEROL-3-PHOSPHATE DEHYDROGENASE SUBUNIT C"/>
    <property type="match status" value="1"/>
</dbReference>
<reference evidence="8" key="1">
    <citation type="submission" date="2017-05" db="EMBL/GenBank/DDBJ databases">
        <authorList>
            <person name="Sharma S."/>
            <person name="Sidhu C."/>
            <person name="Pinnaka A.K."/>
        </authorList>
    </citation>
    <scope>NUCLEOTIDE SEQUENCE [LARGE SCALE GENOMIC DNA]</scope>
    <source>
        <strain evidence="8">AK93</strain>
    </source>
</reference>
<dbReference type="RefSeq" id="WP_116300550.1">
    <property type="nucleotide sequence ID" value="NZ_NFZW01000001.1"/>
</dbReference>
<dbReference type="InterPro" id="IPR004017">
    <property type="entry name" value="Cys_rich_dom"/>
</dbReference>
<dbReference type="AlphaFoldDB" id="A0A3E0X1G1"/>
<gene>
    <name evidence="7" type="ORF">CAL65_01525</name>
</gene>